<evidence type="ECO:0000313" key="1">
    <source>
        <dbReference type="EMBL" id="EMY79204.1"/>
    </source>
</evidence>
<organism evidence="1 2">
    <name type="scientific">Leptospira weilii serovar Ranarum str. ICFT</name>
    <dbReference type="NCBI Taxonomy" id="1218598"/>
    <lineage>
        <taxon>Bacteria</taxon>
        <taxon>Pseudomonadati</taxon>
        <taxon>Spirochaetota</taxon>
        <taxon>Spirochaetia</taxon>
        <taxon>Leptospirales</taxon>
        <taxon>Leptospiraceae</taxon>
        <taxon>Leptospira</taxon>
    </lineage>
</organism>
<sequence>MSVTIPFSSRKVILFLSVDIVGSTEYKNKAQSQNHWLRFFTTFYKEFPITFLNQMETNSSLFQNLNLPPIPKLWKSLGDELIFECEIKQHKEVQYLVKTFSQAVFNYSYHIKDKNLSLKGCAWIAGFPVINAIITSDSNGNETKDYIGPQIDIGFRISKFATELKFVISVEVLILLARTTNTHFKFYLEEPRPLKGVLGNKPYPIIWIKNEKSKEEPLNQLLNKHENPTRSDELNAYCLSFLDESGKPFMHPFLENDPSFNEKPDWYEEEFKKVEQILSSSEDNFGNP</sequence>
<dbReference type="RefSeq" id="WP_002995704.1">
    <property type="nucleotide sequence ID" value="NZ_AOHC02000013.1"/>
</dbReference>
<accession>N1WPZ2</accession>
<dbReference type="STRING" id="1218598.LEP1GSC060_3618"/>
<evidence type="ECO:0000313" key="2">
    <source>
        <dbReference type="Proteomes" id="UP000012313"/>
    </source>
</evidence>
<dbReference type="AlphaFoldDB" id="N1WPZ2"/>
<proteinExistence type="predicted"/>
<dbReference type="OrthoDB" id="326253at2"/>
<gene>
    <name evidence="1" type="ORF">LEP1GSC060_3618</name>
</gene>
<dbReference type="EMBL" id="AOHC02000013">
    <property type="protein sequence ID" value="EMY79204.1"/>
    <property type="molecule type" value="Genomic_DNA"/>
</dbReference>
<evidence type="ECO:0008006" key="3">
    <source>
        <dbReference type="Google" id="ProtNLM"/>
    </source>
</evidence>
<reference evidence="1" key="1">
    <citation type="submission" date="2013-03" db="EMBL/GenBank/DDBJ databases">
        <authorList>
            <person name="Harkins D.M."/>
            <person name="Durkin A.S."/>
            <person name="Brinkac L.M."/>
            <person name="Haft D.H."/>
            <person name="Selengut J.D."/>
            <person name="Sanka R."/>
            <person name="DePew J."/>
            <person name="Purushe J."/>
            <person name="Hartskeerl R.A."/>
            <person name="Ahmed A."/>
            <person name="van der Linden H."/>
            <person name="Goris M.G.A."/>
            <person name="Vinetz J.M."/>
            <person name="Sutton G.G."/>
            <person name="Nierman W.C."/>
            <person name="Fouts D.E."/>
        </authorList>
    </citation>
    <scope>NUCLEOTIDE SEQUENCE [LARGE SCALE GENOMIC DNA]</scope>
    <source>
        <strain evidence="1">ICFT</strain>
    </source>
</reference>
<dbReference type="Proteomes" id="UP000012313">
    <property type="component" value="Unassembled WGS sequence"/>
</dbReference>
<comment type="caution">
    <text evidence="1">The sequence shown here is derived from an EMBL/GenBank/DDBJ whole genome shotgun (WGS) entry which is preliminary data.</text>
</comment>
<keyword evidence="2" id="KW-1185">Reference proteome</keyword>
<protein>
    <recommendedName>
        <fullName evidence="3">Adenylate/guanylate cyclase catalytic domain protein</fullName>
    </recommendedName>
</protein>
<name>N1WPZ2_9LEPT</name>